<dbReference type="RefSeq" id="WP_350786376.1">
    <property type="nucleotide sequence ID" value="NZ_JBEPEK010000322.1"/>
</dbReference>
<feature type="region of interest" description="Disordered" evidence="1">
    <location>
        <begin position="102"/>
        <end position="138"/>
    </location>
</feature>
<feature type="compositionally biased region" description="Polar residues" evidence="1">
    <location>
        <begin position="23"/>
        <end position="35"/>
    </location>
</feature>
<evidence type="ECO:0000256" key="1">
    <source>
        <dbReference type="SAM" id="MobiDB-lite"/>
    </source>
</evidence>
<accession>A0ABV1X5S0</accession>
<sequence>MAELMTTLKDPATAAQDEPAVQTVATRRSSVTDGQKMSAGSPPAPEARSNVGVIDQDSPGPAEESETPAESRYGPRRHLVSMMAIAASLLSILWVTHEGYTAHQQASAPRDSPGFSPRPYERMPISSPDLDFSATQRPGPAGAYATALQIQNAEFQGASRVWCVLADPASKDCATTMRRSFRTHEGARDMVLLVTTSVGKMNRDRTSVEILLRLGDTERHAFPLEWVDGRWQADPVTIPAAKEKGGLYTMVVANAGYGLCAEADC</sequence>
<proteinExistence type="predicted"/>
<protein>
    <submittedName>
        <fullName evidence="2">Uncharacterized protein</fullName>
    </submittedName>
</protein>
<organism evidence="2 3">
    <name type="scientific">Streptomyces hyaluromycini</name>
    <dbReference type="NCBI Taxonomy" id="1377993"/>
    <lineage>
        <taxon>Bacteria</taxon>
        <taxon>Bacillati</taxon>
        <taxon>Actinomycetota</taxon>
        <taxon>Actinomycetes</taxon>
        <taxon>Kitasatosporales</taxon>
        <taxon>Streptomycetaceae</taxon>
        <taxon>Streptomyces</taxon>
    </lineage>
</organism>
<dbReference type="Proteomes" id="UP001474181">
    <property type="component" value="Unassembled WGS sequence"/>
</dbReference>
<feature type="region of interest" description="Disordered" evidence="1">
    <location>
        <begin position="1"/>
        <end position="74"/>
    </location>
</feature>
<comment type="caution">
    <text evidence="2">The sequence shown here is derived from an EMBL/GenBank/DDBJ whole genome shotgun (WGS) entry which is preliminary data.</text>
</comment>
<evidence type="ECO:0000313" key="3">
    <source>
        <dbReference type="Proteomes" id="UP001474181"/>
    </source>
</evidence>
<name>A0ABV1X5S0_9ACTN</name>
<evidence type="ECO:0000313" key="2">
    <source>
        <dbReference type="EMBL" id="MER7184334.1"/>
    </source>
</evidence>
<gene>
    <name evidence="2" type="ORF">ABT404_33535</name>
</gene>
<reference evidence="2 3" key="1">
    <citation type="submission" date="2024-06" db="EMBL/GenBank/DDBJ databases">
        <title>The Natural Products Discovery Center: Release of the First 8490 Sequenced Strains for Exploring Actinobacteria Biosynthetic Diversity.</title>
        <authorList>
            <person name="Kalkreuter E."/>
            <person name="Kautsar S.A."/>
            <person name="Yang D."/>
            <person name="Bader C.D."/>
            <person name="Teijaro C.N."/>
            <person name="Fluegel L."/>
            <person name="Davis C.M."/>
            <person name="Simpson J.R."/>
            <person name="Lauterbach L."/>
            <person name="Steele A.D."/>
            <person name="Gui C."/>
            <person name="Meng S."/>
            <person name="Li G."/>
            <person name="Viehrig K."/>
            <person name="Ye F."/>
            <person name="Su P."/>
            <person name="Kiefer A.F."/>
            <person name="Nichols A."/>
            <person name="Cepeda A.J."/>
            <person name="Yan W."/>
            <person name="Fan B."/>
            <person name="Jiang Y."/>
            <person name="Adhikari A."/>
            <person name="Zheng C.-J."/>
            <person name="Schuster L."/>
            <person name="Cowan T.M."/>
            <person name="Smanski M.J."/>
            <person name="Chevrette M.G."/>
            <person name="De Carvalho L.P.S."/>
            <person name="Shen B."/>
        </authorList>
    </citation>
    <scope>NUCLEOTIDE SEQUENCE [LARGE SCALE GENOMIC DNA]</scope>
    <source>
        <strain evidence="2 3">NPDC000234</strain>
    </source>
</reference>
<dbReference type="EMBL" id="JBEPEK010000322">
    <property type="protein sequence ID" value="MER7184334.1"/>
    <property type="molecule type" value="Genomic_DNA"/>
</dbReference>
<keyword evidence="3" id="KW-1185">Reference proteome</keyword>